<evidence type="ECO:0000313" key="4">
    <source>
        <dbReference type="Proteomes" id="UP001431926"/>
    </source>
</evidence>
<proteinExistence type="predicted"/>
<evidence type="ECO:0000259" key="2">
    <source>
        <dbReference type="Pfam" id="PF06054"/>
    </source>
</evidence>
<sequence>MGFTAVHPVWGRLDVSLHDLGCGRTWTEVHRVKGLRLACPECAGRVFARASQHGVRHFYHQVRPPDCELANESLEHHLLKLELAVVARAAGWRAELEVSSEAGDWRADVLVFDGRGRPFMALEAQLSPMTPTEARIRTDRYTRDGVAVCCVSLQDRPWTRTVPTLRAGAPAGGDGGESSWTVRHGLARYTWTPRTLKAKATWEHITCPLGDALAWILQGKVHVHTAVNGTVWWTAPAYEERALERARMEAEAEAADHEAAAAKRRREQAAASDRHRLAAEQRALDRQADLEERQNEMQRLAGLFQRTGFDLTAWDTFTQLVRSASGKAIAYGEQSPRYGDGLLVHARARGSAHGFTLAAVVCPDPHVLTHWPEKLDILVPDHTWLARIRAAARAPLRVAVLEPRTGRSTFERIRPAGDSAAEPDQPG</sequence>
<keyword evidence="4" id="KW-1185">Reference proteome</keyword>
<gene>
    <name evidence="3" type="ORF">OG367_38090</name>
</gene>
<feature type="domain" description="Competence protein CoiA nuclease-like" evidence="2">
    <location>
        <begin position="72"/>
        <end position="148"/>
    </location>
</feature>
<evidence type="ECO:0000256" key="1">
    <source>
        <dbReference type="SAM" id="Coils"/>
    </source>
</evidence>
<evidence type="ECO:0000313" key="3">
    <source>
        <dbReference type="EMBL" id="WUX41690.1"/>
    </source>
</evidence>
<dbReference type="Pfam" id="PF06054">
    <property type="entry name" value="CoiA_nuc"/>
    <property type="match status" value="1"/>
</dbReference>
<name>A0ABZ1ZSW8_STRAQ</name>
<feature type="coiled-coil region" evidence="1">
    <location>
        <begin position="240"/>
        <end position="272"/>
    </location>
</feature>
<keyword evidence="1" id="KW-0175">Coiled coil</keyword>
<dbReference type="Proteomes" id="UP001431926">
    <property type="component" value="Chromosome"/>
</dbReference>
<dbReference type="InterPro" id="IPR010330">
    <property type="entry name" value="CoiA_nuc"/>
</dbReference>
<dbReference type="EMBL" id="CP109491">
    <property type="protein sequence ID" value="WUX41690.1"/>
    <property type="molecule type" value="Genomic_DNA"/>
</dbReference>
<dbReference type="RefSeq" id="WP_329359634.1">
    <property type="nucleotide sequence ID" value="NZ_CP108640.1"/>
</dbReference>
<organism evidence="3 4">
    <name type="scientific">Streptomyces anulatus</name>
    <name type="common">Streptomyces chrysomallus</name>
    <dbReference type="NCBI Taxonomy" id="1892"/>
    <lineage>
        <taxon>Bacteria</taxon>
        <taxon>Bacillati</taxon>
        <taxon>Actinomycetota</taxon>
        <taxon>Actinomycetes</taxon>
        <taxon>Kitasatosporales</taxon>
        <taxon>Streptomycetaceae</taxon>
        <taxon>Streptomyces</taxon>
    </lineage>
</organism>
<accession>A0ABZ1ZSW8</accession>
<reference evidence="3" key="1">
    <citation type="submission" date="2022-10" db="EMBL/GenBank/DDBJ databases">
        <title>The complete genomes of actinobacterial strains from the NBC collection.</title>
        <authorList>
            <person name="Joergensen T.S."/>
            <person name="Alvarez Arevalo M."/>
            <person name="Sterndorff E.B."/>
            <person name="Faurdal D."/>
            <person name="Vuksanovic O."/>
            <person name="Mourched A.-S."/>
            <person name="Charusanti P."/>
            <person name="Shaw S."/>
            <person name="Blin K."/>
            <person name="Weber T."/>
        </authorList>
    </citation>
    <scope>NUCLEOTIDE SEQUENCE</scope>
    <source>
        <strain evidence="3">NBC_01436</strain>
    </source>
</reference>
<protein>
    <submittedName>
        <fullName evidence="3">Competence protein CoiA family protein</fullName>
    </submittedName>
</protein>